<accession>A0A9N8EKA3</accession>
<sequence length="213" mass="23960">MSETGFAMPFIGYHCSFYWYMNSLHVLQTPCDNDVILGRGGKKHKHGGNVQLQNMALEMACQYMKASKLEKGRIAEHLVHRVHQYGGRFMEQTVENGPWQVVSFDKAKAKARDVLHSILVDPNKQLRGRIQTFSVDGNPFAGLEDGTWTHLDEGMGGDAYTTSATCNDNNAVMESDSYATHDMEFPDFEALEFPDFEAVDDLEMYASSLFGAW</sequence>
<proteinExistence type="predicted"/>
<reference evidence="2" key="1">
    <citation type="submission" date="2020-06" db="EMBL/GenBank/DDBJ databases">
        <authorList>
            <consortium name="Plant Systems Biology data submission"/>
        </authorList>
    </citation>
    <scope>NUCLEOTIDE SEQUENCE</scope>
    <source>
        <strain evidence="2">D6</strain>
    </source>
</reference>
<dbReference type="Pfam" id="PF20710">
    <property type="entry name" value="DUF6824"/>
    <property type="match status" value="1"/>
</dbReference>
<feature type="domain" description="DUF6824" evidence="1">
    <location>
        <begin position="34"/>
        <end position="115"/>
    </location>
</feature>
<gene>
    <name evidence="2" type="ORF">SEMRO_1287_G259500.1</name>
</gene>
<dbReference type="AlphaFoldDB" id="A0A9N8EKA3"/>
<dbReference type="EMBL" id="CAICTM010001285">
    <property type="protein sequence ID" value="CAB9522288.1"/>
    <property type="molecule type" value="Genomic_DNA"/>
</dbReference>
<protein>
    <recommendedName>
        <fullName evidence="1">DUF6824 domain-containing protein</fullName>
    </recommendedName>
</protein>
<comment type="caution">
    <text evidence="2">The sequence shown here is derived from an EMBL/GenBank/DDBJ whole genome shotgun (WGS) entry which is preliminary data.</text>
</comment>
<organism evidence="2 3">
    <name type="scientific">Seminavis robusta</name>
    <dbReference type="NCBI Taxonomy" id="568900"/>
    <lineage>
        <taxon>Eukaryota</taxon>
        <taxon>Sar</taxon>
        <taxon>Stramenopiles</taxon>
        <taxon>Ochrophyta</taxon>
        <taxon>Bacillariophyta</taxon>
        <taxon>Bacillariophyceae</taxon>
        <taxon>Bacillariophycidae</taxon>
        <taxon>Naviculales</taxon>
        <taxon>Naviculaceae</taxon>
        <taxon>Seminavis</taxon>
    </lineage>
</organism>
<dbReference type="InterPro" id="IPR049227">
    <property type="entry name" value="DUF6824"/>
</dbReference>
<keyword evidence="3" id="KW-1185">Reference proteome</keyword>
<evidence type="ECO:0000259" key="1">
    <source>
        <dbReference type="Pfam" id="PF20710"/>
    </source>
</evidence>
<dbReference type="Proteomes" id="UP001153069">
    <property type="component" value="Unassembled WGS sequence"/>
</dbReference>
<evidence type="ECO:0000313" key="2">
    <source>
        <dbReference type="EMBL" id="CAB9522288.1"/>
    </source>
</evidence>
<evidence type="ECO:0000313" key="3">
    <source>
        <dbReference type="Proteomes" id="UP001153069"/>
    </source>
</evidence>
<name>A0A9N8EKA3_9STRA</name>